<name>A0A645IAU3_9ZZZZ</name>
<comment type="caution">
    <text evidence="1">The sequence shown here is derived from an EMBL/GenBank/DDBJ whole genome shotgun (WGS) entry which is preliminary data.</text>
</comment>
<reference evidence="1" key="1">
    <citation type="submission" date="2019-08" db="EMBL/GenBank/DDBJ databases">
        <authorList>
            <person name="Kucharzyk K."/>
            <person name="Murdoch R.W."/>
            <person name="Higgins S."/>
            <person name="Loffler F."/>
        </authorList>
    </citation>
    <scope>NUCLEOTIDE SEQUENCE</scope>
</reference>
<dbReference type="AlphaFoldDB" id="A0A645IAU3"/>
<proteinExistence type="predicted"/>
<protein>
    <submittedName>
        <fullName evidence="1">Uncharacterized protein</fullName>
    </submittedName>
</protein>
<gene>
    <name evidence="1" type="ORF">SDC9_195995</name>
</gene>
<organism evidence="1">
    <name type="scientific">bioreactor metagenome</name>
    <dbReference type="NCBI Taxonomy" id="1076179"/>
    <lineage>
        <taxon>unclassified sequences</taxon>
        <taxon>metagenomes</taxon>
        <taxon>ecological metagenomes</taxon>
    </lineage>
</organism>
<evidence type="ECO:0000313" key="1">
    <source>
        <dbReference type="EMBL" id="MPN48388.1"/>
    </source>
</evidence>
<dbReference type="EMBL" id="VSSQ01110668">
    <property type="protein sequence ID" value="MPN48388.1"/>
    <property type="molecule type" value="Genomic_DNA"/>
</dbReference>
<accession>A0A645IAU3</accession>
<sequence length="172" mass="19004">MNHVHPFIGVVSNVLDHVAQRGAPGDGKQRTVLEERLQIDRRRGTDVLLALLKVVAAGRDDDMANAKAILNALCQLDAERGDVVDANLYNAGGNGALEQARNRWARNMHLLGDLLLRVTFQIVELGDLDQQIAFFIQRLRHSNTPYVDNLNIVHRVSLVKGKASKCYGCGTK</sequence>